<feature type="region of interest" description="Disordered" evidence="2">
    <location>
        <begin position="78"/>
        <end position="98"/>
    </location>
</feature>
<evidence type="ECO:0000313" key="4">
    <source>
        <dbReference type="EMBL" id="KAA0043342.1"/>
    </source>
</evidence>
<feature type="compositionally biased region" description="Basic and acidic residues" evidence="2">
    <location>
        <begin position="512"/>
        <end position="525"/>
    </location>
</feature>
<dbReference type="PROSITE" id="PS50994">
    <property type="entry name" value="INTEGRASE"/>
    <property type="match status" value="1"/>
</dbReference>
<keyword evidence="1" id="KW-0645">Protease</keyword>
<dbReference type="EMBL" id="SSTE01015327">
    <property type="protein sequence ID" value="KAA0043342.1"/>
    <property type="molecule type" value="Genomic_DNA"/>
</dbReference>
<accession>A0A5A7TJ72</accession>
<dbReference type="GO" id="GO:0015074">
    <property type="term" value="P:DNA integration"/>
    <property type="evidence" value="ECO:0007669"/>
    <property type="project" value="InterPro"/>
</dbReference>
<dbReference type="Proteomes" id="UP000321393">
    <property type="component" value="Unassembled WGS sequence"/>
</dbReference>
<dbReference type="InterPro" id="IPR001584">
    <property type="entry name" value="Integrase_cat-core"/>
</dbReference>
<dbReference type="Pfam" id="PF25597">
    <property type="entry name" value="SH3_retrovirus"/>
    <property type="match status" value="1"/>
</dbReference>
<feature type="region of interest" description="Disordered" evidence="2">
    <location>
        <begin position="473"/>
        <end position="544"/>
    </location>
</feature>
<name>A0A5A7TJ72_CUCMM</name>
<dbReference type="AlphaFoldDB" id="A0A5A7TJ72"/>
<gene>
    <name evidence="5" type="ORF">E5676_scaffold1734G00190</name>
    <name evidence="4" type="ORF">E6C27_scaffold110G002560</name>
</gene>
<dbReference type="InterPro" id="IPR036397">
    <property type="entry name" value="RNaseH_sf"/>
</dbReference>
<proteinExistence type="predicted"/>
<dbReference type="GO" id="GO:0004190">
    <property type="term" value="F:aspartic-type endopeptidase activity"/>
    <property type="evidence" value="ECO:0007669"/>
    <property type="project" value="UniProtKB-KW"/>
</dbReference>
<dbReference type="CDD" id="cd09272">
    <property type="entry name" value="RNase_HI_RT_Ty1"/>
    <property type="match status" value="1"/>
</dbReference>
<sequence>MFVVQADNVEEEIIEEDYYKQKELNMFEMEGVNVVVELSINSVVGLTNLGTMKKPLHAPPPSVNLIAHPIRFYTSSPVQLSHPSGHPPPHVPPIAVGQQPSKLSNLYSSANLSVDPLQQPFFYRNGTDQHHNKSGIEAGESSAPSSYGQPYVCGLGINQTYRRAVFEVGASLAQTDLPMYSKNLILDSGATDHLTIFSEHFVSYTPYADNEKIRIIDGSLAPTAGKGQIVLFDGFSLQNVLHVPKLSYKLLSISKITRELHCKATFLPESVCFQDLNSGRTIGTVRHSRGLYILMMIPPGIVHQNSCSYTPQQNGVAERKNRHFLEVARSLMLSTSLPLYLWGDDILTAAHLINRMPSRILHLQTPLECLKESYPSTRLVSKVPLRVFGCTAYVHSFGPNQTKFTPRAQACVFVGYPFHQCGYKCFHPPSKKYFVIMDVTFCENRPYFPISHLQGESEEFKKRSRVPYQSAQALVQDSKPPRDQGMENPIEPCTNNTMNENGRSDVTVLENVEEKNSGDEIEVRTETSNNEAEQGHTGKLDKYDPSLDLPIALRKFTRFDSTTIPKNIHIALECPEWKNAVMEEMKALEKNNTWEICALPKGHKPVGCKWVFTLKYKADGTLDRHKTRRSIGAPRLALKPSLVNKFVKSQGNSQGHSDHTLFTKVFETRKIAVLIVYVDDIILFGDDQAEISQLKQRMGNEFEIKDLENLKYFLGMEVARSKESIFMSQRKYTLDLLTETGMLECRPADAPIEFNCKLGNSDEQVPVDKEQYQRLVGKLIYLSHTHLDISFAVSVVSQFMQAPYEENMEAVKRILRYLKTTSGKGLMFRKTDKKTIEAYTDSDWAGSVVDRKSTFGYCTFIWGNLVTWRSKKQIVVAKSSAEAEYRAMSLGICEKIRLQKVLSDLHH</sequence>
<dbReference type="OrthoDB" id="913257at2759"/>
<dbReference type="SUPFAM" id="SSF53098">
    <property type="entry name" value="Ribonuclease H-like"/>
    <property type="match status" value="1"/>
</dbReference>
<dbReference type="PANTHER" id="PTHR11439:SF463">
    <property type="entry name" value="REVERSE TRANSCRIPTASE TY1_COPIA-TYPE DOMAIN-CONTAINING PROTEIN"/>
    <property type="match status" value="1"/>
</dbReference>
<evidence type="ECO:0000256" key="1">
    <source>
        <dbReference type="ARBA" id="ARBA00022750"/>
    </source>
</evidence>
<feature type="region of interest" description="Disordered" evidence="2">
    <location>
        <begin position="123"/>
        <end position="145"/>
    </location>
</feature>
<evidence type="ECO:0000313" key="6">
    <source>
        <dbReference type="Proteomes" id="UP000321393"/>
    </source>
</evidence>
<feature type="domain" description="Integrase catalytic" evidence="3">
    <location>
        <begin position="202"/>
        <end position="374"/>
    </location>
</feature>
<evidence type="ECO:0000313" key="5">
    <source>
        <dbReference type="EMBL" id="TYK02672.1"/>
    </source>
</evidence>
<dbReference type="Proteomes" id="UP000321947">
    <property type="component" value="Unassembled WGS sequence"/>
</dbReference>
<dbReference type="Pfam" id="PF07727">
    <property type="entry name" value="RVT_2"/>
    <property type="match status" value="1"/>
</dbReference>
<keyword evidence="1" id="KW-0378">Hydrolase</keyword>
<dbReference type="EMBL" id="SSTD01015428">
    <property type="protein sequence ID" value="TYK02672.1"/>
    <property type="molecule type" value="Genomic_DNA"/>
</dbReference>
<protein>
    <submittedName>
        <fullName evidence="4">Reverse transcriptase</fullName>
    </submittedName>
</protein>
<dbReference type="InterPro" id="IPR043502">
    <property type="entry name" value="DNA/RNA_pol_sf"/>
</dbReference>
<keyword evidence="4" id="KW-0808">Transferase</keyword>
<dbReference type="InterPro" id="IPR057670">
    <property type="entry name" value="SH3_retrovirus"/>
</dbReference>
<keyword evidence="1" id="KW-0064">Aspartyl protease</keyword>
<dbReference type="GO" id="GO:0003676">
    <property type="term" value="F:nucleic acid binding"/>
    <property type="evidence" value="ECO:0007669"/>
    <property type="project" value="InterPro"/>
</dbReference>
<dbReference type="Pfam" id="PF22936">
    <property type="entry name" value="Pol_BBD"/>
    <property type="match status" value="1"/>
</dbReference>
<feature type="compositionally biased region" description="Basic and acidic residues" evidence="2">
    <location>
        <begin position="533"/>
        <end position="544"/>
    </location>
</feature>
<dbReference type="InterPro" id="IPR054722">
    <property type="entry name" value="PolX-like_BBD"/>
</dbReference>
<evidence type="ECO:0000313" key="7">
    <source>
        <dbReference type="Proteomes" id="UP000321947"/>
    </source>
</evidence>
<keyword evidence="4" id="KW-0548">Nucleotidyltransferase</keyword>
<organism evidence="4 6">
    <name type="scientific">Cucumis melo var. makuwa</name>
    <name type="common">Oriental melon</name>
    <dbReference type="NCBI Taxonomy" id="1194695"/>
    <lineage>
        <taxon>Eukaryota</taxon>
        <taxon>Viridiplantae</taxon>
        <taxon>Streptophyta</taxon>
        <taxon>Embryophyta</taxon>
        <taxon>Tracheophyta</taxon>
        <taxon>Spermatophyta</taxon>
        <taxon>Magnoliopsida</taxon>
        <taxon>eudicotyledons</taxon>
        <taxon>Gunneridae</taxon>
        <taxon>Pentapetalae</taxon>
        <taxon>rosids</taxon>
        <taxon>fabids</taxon>
        <taxon>Cucurbitales</taxon>
        <taxon>Cucurbitaceae</taxon>
        <taxon>Benincaseae</taxon>
        <taxon>Cucumis</taxon>
    </lineage>
</organism>
<comment type="caution">
    <text evidence="4">The sequence shown here is derived from an EMBL/GenBank/DDBJ whole genome shotgun (WGS) entry which is preliminary data.</text>
</comment>
<dbReference type="InterPro" id="IPR012337">
    <property type="entry name" value="RNaseH-like_sf"/>
</dbReference>
<reference evidence="6 7" key="1">
    <citation type="submission" date="2019-08" db="EMBL/GenBank/DDBJ databases">
        <title>Draft genome sequences of two oriental melons (Cucumis melo L. var makuwa).</title>
        <authorList>
            <person name="Kwon S.-Y."/>
        </authorList>
    </citation>
    <scope>NUCLEOTIDE SEQUENCE [LARGE SCALE GENOMIC DNA]</scope>
    <source>
        <strain evidence="7">cv. Chang Bougi</strain>
        <strain evidence="6">cv. SW 3</strain>
        <tissue evidence="4">Leaf</tissue>
    </source>
</reference>
<dbReference type="GO" id="GO:0003964">
    <property type="term" value="F:RNA-directed DNA polymerase activity"/>
    <property type="evidence" value="ECO:0007669"/>
    <property type="project" value="UniProtKB-KW"/>
</dbReference>
<dbReference type="PANTHER" id="PTHR11439">
    <property type="entry name" value="GAG-POL-RELATED RETROTRANSPOSON"/>
    <property type="match status" value="1"/>
</dbReference>
<dbReference type="SUPFAM" id="SSF56672">
    <property type="entry name" value="DNA/RNA polymerases"/>
    <property type="match status" value="1"/>
</dbReference>
<dbReference type="InterPro" id="IPR013103">
    <property type="entry name" value="RVT_2"/>
</dbReference>
<dbReference type="Gene3D" id="3.30.420.10">
    <property type="entry name" value="Ribonuclease H-like superfamily/Ribonuclease H"/>
    <property type="match status" value="1"/>
</dbReference>
<evidence type="ECO:0000259" key="3">
    <source>
        <dbReference type="PROSITE" id="PS50994"/>
    </source>
</evidence>
<keyword evidence="4" id="KW-0695">RNA-directed DNA polymerase</keyword>
<evidence type="ECO:0000256" key="2">
    <source>
        <dbReference type="SAM" id="MobiDB-lite"/>
    </source>
</evidence>